<keyword evidence="1" id="KW-0732">Signal</keyword>
<evidence type="ECO:0008006" key="4">
    <source>
        <dbReference type="Google" id="ProtNLM"/>
    </source>
</evidence>
<evidence type="ECO:0000313" key="3">
    <source>
        <dbReference type="Proteomes" id="UP000799436"/>
    </source>
</evidence>
<organism evidence="2 3">
    <name type="scientific">Teratosphaeria nubilosa</name>
    <dbReference type="NCBI Taxonomy" id="161662"/>
    <lineage>
        <taxon>Eukaryota</taxon>
        <taxon>Fungi</taxon>
        <taxon>Dikarya</taxon>
        <taxon>Ascomycota</taxon>
        <taxon>Pezizomycotina</taxon>
        <taxon>Dothideomycetes</taxon>
        <taxon>Dothideomycetidae</taxon>
        <taxon>Mycosphaerellales</taxon>
        <taxon>Teratosphaeriaceae</taxon>
        <taxon>Teratosphaeria</taxon>
    </lineage>
</organism>
<dbReference type="Proteomes" id="UP000799436">
    <property type="component" value="Unassembled WGS sequence"/>
</dbReference>
<dbReference type="EMBL" id="ML995848">
    <property type="protein sequence ID" value="KAF2768037.1"/>
    <property type="molecule type" value="Genomic_DNA"/>
</dbReference>
<reference evidence="2" key="1">
    <citation type="journal article" date="2020" name="Stud. Mycol.">
        <title>101 Dothideomycetes genomes: a test case for predicting lifestyles and emergence of pathogens.</title>
        <authorList>
            <person name="Haridas S."/>
            <person name="Albert R."/>
            <person name="Binder M."/>
            <person name="Bloem J."/>
            <person name="Labutti K."/>
            <person name="Salamov A."/>
            <person name="Andreopoulos B."/>
            <person name="Baker S."/>
            <person name="Barry K."/>
            <person name="Bills G."/>
            <person name="Bluhm B."/>
            <person name="Cannon C."/>
            <person name="Castanera R."/>
            <person name="Culley D."/>
            <person name="Daum C."/>
            <person name="Ezra D."/>
            <person name="Gonzalez J."/>
            <person name="Henrissat B."/>
            <person name="Kuo A."/>
            <person name="Liang C."/>
            <person name="Lipzen A."/>
            <person name="Lutzoni F."/>
            <person name="Magnuson J."/>
            <person name="Mondo S."/>
            <person name="Nolan M."/>
            <person name="Ohm R."/>
            <person name="Pangilinan J."/>
            <person name="Park H.-J."/>
            <person name="Ramirez L."/>
            <person name="Alfaro M."/>
            <person name="Sun H."/>
            <person name="Tritt A."/>
            <person name="Yoshinaga Y."/>
            <person name="Zwiers L.-H."/>
            <person name="Turgeon B."/>
            <person name="Goodwin S."/>
            <person name="Spatafora J."/>
            <person name="Crous P."/>
            <person name="Grigoriev I."/>
        </authorList>
    </citation>
    <scope>NUCLEOTIDE SEQUENCE</scope>
    <source>
        <strain evidence="2">CBS 116005</strain>
    </source>
</reference>
<feature type="signal peptide" evidence="1">
    <location>
        <begin position="1"/>
        <end position="21"/>
    </location>
</feature>
<keyword evidence="3" id="KW-1185">Reference proteome</keyword>
<dbReference type="AlphaFoldDB" id="A0A6G1L596"/>
<proteinExistence type="predicted"/>
<gene>
    <name evidence="2" type="ORF">EJ03DRAFT_135096</name>
</gene>
<evidence type="ECO:0000256" key="1">
    <source>
        <dbReference type="SAM" id="SignalP"/>
    </source>
</evidence>
<sequence length="84" mass="9130">MSHRAPGQDLVLLTLATCISPTSLPPPLSCFWRCVNWWTVTGHGMRHLQVAARANECTTLQTTFDVDVVACVKSGEGAGEECRT</sequence>
<evidence type="ECO:0000313" key="2">
    <source>
        <dbReference type="EMBL" id="KAF2768037.1"/>
    </source>
</evidence>
<feature type="chain" id="PRO_5026091877" description="Secreted protein" evidence="1">
    <location>
        <begin position="22"/>
        <end position="84"/>
    </location>
</feature>
<accession>A0A6G1L596</accession>
<protein>
    <recommendedName>
        <fullName evidence="4">Secreted protein</fullName>
    </recommendedName>
</protein>
<name>A0A6G1L596_9PEZI</name>